<evidence type="ECO:0000256" key="4">
    <source>
        <dbReference type="ARBA" id="ARBA00023088"/>
    </source>
</evidence>
<evidence type="ECO:0000256" key="6">
    <source>
        <dbReference type="SAM" id="Phobius"/>
    </source>
</evidence>
<keyword evidence="3 7" id="KW-0732">Signal</keyword>
<keyword evidence="6" id="KW-0472">Membrane</keyword>
<feature type="region of interest" description="Disordered" evidence="5">
    <location>
        <begin position="196"/>
        <end position="257"/>
    </location>
</feature>
<dbReference type="RefSeq" id="WP_137307039.1">
    <property type="nucleotide sequence ID" value="NZ_SZNQ01000001.1"/>
</dbReference>
<accession>A0A4U5WIT9</accession>
<proteinExistence type="predicted"/>
<evidence type="ECO:0000256" key="7">
    <source>
        <dbReference type="SAM" id="SignalP"/>
    </source>
</evidence>
<keyword evidence="2" id="KW-0964">Secreted</keyword>
<evidence type="ECO:0000313" key="9">
    <source>
        <dbReference type="EMBL" id="TKT00981.1"/>
    </source>
</evidence>
<feature type="transmembrane region" description="Helical" evidence="6">
    <location>
        <begin position="278"/>
        <end position="296"/>
    </location>
</feature>
<gene>
    <name evidence="9" type="ORF">E4U91_13210</name>
</gene>
<keyword evidence="4" id="KW-0572">Peptidoglycan-anchor</keyword>
<organism evidence="9 10">
    <name type="scientific">Streptomyces lasalocidi</name>
    <name type="common">Streptomyces lasaliensis</name>
    <dbReference type="NCBI Taxonomy" id="324833"/>
    <lineage>
        <taxon>Bacteria</taxon>
        <taxon>Bacillati</taxon>
        <taxon>Actinomycetota</taxon>
        <taxon>Actinomycetes</taxon>
        <taxon>Kitasatosporales</taxon>
        <taxon>Streptomycetaceae</taxon>
        <taxon>Streptomyces</taxon>
    </lineage>
</organism>
<evidence type="ECO:0000259" key="8">
    <source>
        <dbReference type="PROSITE" id="PS50847"/>
    </source>
</evidence>
<dbReference type="InterPro" id="IPR019931">
    <property type="entry name" value="LPXTG_anchor"/>
</dbReference>
<name>A0A4U5WIT9_STRLS</name>
<keyword evidence="10" id="KW-1185">Reference proteome</keyword>
<dbReference type="Proteomes" id="UP000305929">
    <property type="component" value="Unassembled WGS sequence"/>
</dbReference>
<protein>
    <recommendedName>
        <fullName evidence="8">Gram-positive cocci surface proteins LPxTG domain-containing protein</fullName>
    </recommendedName>
</protein>
<keyword evidence="6" id="KW-0812">Transmembrane</keyword>
<sequence>MTMRPTTPAPATALGLALAATMFPAAPLATAAPALASLRTATTAAPSCDAPDAKDFPLTTRLRGGPAAYEAGGGYGTWYLDLTNTTDRTCTGVHPVVVLVDARRALRPSQPQLEFYADGRPYPVRFQRTDEDELVGAFDGFPGFTVGPRATVTVRVRLAFTSDTAPDDVTADAAVVQRHGDDGDWVGQSDDYRFMVTGDPAPTGPAPTGPAAADPGAATPAAADPGAATPADVDPGAATATGTTPAPDAPSGSPSAEAVLSLTERAGELARTGLGSPVAAAAAAVLLAAGTALVLARRRR</sequence>
<evidence type="ECO:0000313" key="10">
    <source>
        <dbReference type="Proteomes" id="UP000305929"/>
    </source>
</evidence>
<dbReference type="OrthoDB" id="4336829at2"/>
<dbReference type="AlphaFoldDB" id="A0A4U5WIT9"/>
<evidence type="ECO:0000256" key="2">
    <source>
        <dbReference type="ARBA" id="ARBA00022525"/>
    </source>
</evidence>
<dbReference type="PROSITE" id="PS50847">
    <property type="entry name" value="GRAM_POS_ANCHORING"/>
    <property type="match status" value="1"/>
</dbReference>
<feature type="signal peptide" evidence="7">
    <location>
        <begin position="1"/>
        <end position="31"/>
    </location>
</feature>
<feature type="compositionally biased region" description="Low complexity" evidence="5">
    <location>
        <begin position="209"/>
        <end position="257"/>
    </location>
</feature>
<dbReference type="EMBL" id="SZNQ01000001">
    <property type="protein sequence ID" value="TKT00981.1"/>
    <property type="molecule type" value="Genomic_DNA"/>
</dbReference>
<keyword evidence="6" id="KW-1133">Transmembrane helix</keyword>
<keyword evidence="1" id="KW-0134">Cell wall</keyword>
<feature type="domain" description="Gram-positive cocci surface proteins LPxTG" evidence="8">
    <location>
        <begin position="269"/>
        <end position="300"/>
    </location>
</feature>
<evidence type="ECO:0000256" key="1">
    <source>
        <dbReference type="ARBA" id="ARBA00022512"/>
    </source>
</evidence>
<evidence type="ECO:0000256" key="5">
    <source>
        <dbReference type="SAM" id="MobiDB-lite"/>
    </source>
</evidence>
<evidence type="ECO:0000256" key="3">
    <source>
        <dbReference type="ARBA" id="ARBA00022729"/>
    </source>
</evidence>
<feature type="chain" id="PRO_5020431832" description="Gram-positive cocci surface proteins LPxTG domain-containing protein" evidence="7">
    <location>
        <begin position="32"/>
        <end position="300"/>
    </location>
</feature>
<reference evidence="9 10" key="1">
    <citation type="submission" date="2019-04" db="EMBL/GenBank/DDBJ databases">
        <title>Streptomyces lasaliensis sp. nov., an Actinomycete isolated from soil which produces the polyether antibiotic lasalocid.</title>
        <authorList>
            <person name="Erwin G."/>
            <person name="Haber C."/>
        </authorList>
    </citation>
    <scope>NUCLEOTIDE SEQUENCE [LARGE SCALE GENOMIC DNA]</scope>
    <source>
        <strain evidence="9 10">X-537</strain>
    </source>
</reference>
<comment type="caution">
    <text evidence="9">The sequence shown here is derived from an EMBL/GenBank/DDBJ whole genome shotgun (WGS) entry which is preliminary data.</text>
</comment>